<evidence type="ECO:0000313" key="10">
    <source>
        <dbReference type="Proteomes" id="UP000238415"/>
    </source>
</evidence>
<dbReference type="GO" id="GO:0006015">
    <property type="term" value="P:5-phosphoribose 1-diphosphate biosynthetic process"/>
    <property type="evidence" value="ECO:0007669"/>
    <property type="project" value="UniProtKB-UniPathway"/>
</dbReference>
<sequence length="389" mass="42427">MVIDRVIIIVLDSVGVGELPDAAAFGDAGSNTLGNIAARVNLKLPNMARLGLGNIIPLRGIAPVGSPTAAYGKMASKSAGKDTTSGHWELAGLILEKPFPLYPHGFPPEIIEPFERAIGRKVLGNKPASGTVIIEELGAEHMRTGYPIVYTSADSVFQIAAHEDVIPVEELYRYCKIARRLLTGEHAVGRVIARPFIGEPGHFIRTDRRQDFSLEPPRPTLLDAVVNAGLQVMAVGKIKDIFAGRGISRWIHTHDNMDGIDQTCNFMREGGRGLIFTNLVDFDMRYGHRNDVTGYAGALEAFDRRLPELIEALNEGDVLVITADHGCDPTTPSTDHSREYVPLLIYGDKIRKINIGVRPTFADLGATVAEMLDVPYDLAGESFARRLLK</sequence>
<dbReference type="CDD" id="cd16009">
    <property type="entry name" value="PPM"/>
    <property type="match status" value="1"/>
</dbReference>
<comment type="catalytic activity">
    <reaction evidence="6">
        <text>2-deoxy-alpha-D-ribose 1-phosphate = 2-deoxy-D-ribose 5-phosphate</text>
        <dbReference type="Rhea" id="RHEA:27658"/>
        <dbReference type="ChEBI" id="CHEBI:57259"/>
        <dbReference type="ChEBI" id="CHEBI:62877"/>
        <dbReference type="EC" id="5.4.2.7"/>
    </reaction>
</comment>
<evidence type="ECO:0000259" key="8">
    <source>
        <dbReference type="Pfam" id="PF01676"/>
    </source>
</evidence>
<name>A0A2T0AM85_9FIRM</name>
<comment type="caution">
    <text evidence="9">The sequence shown here is derived from an EMBL/GenBank/DDBJ whole genome shotgun (WGS) entry which is preliminary data.</text>
</comment>
<proteinExistence type="inferred from homology"/>
<dbReference type="Gene3D" id="3.30.70.1250">
    <property type="entry name" value="Phosphopentomutase"/>
    <property type="match status" value="1"/>
</dbReference>
<dbReference type="Gene3D" id="3.40.720.10">
    <property type="entry name" value="Alkaline Phosphatase, subunit A"/>
    <property type="match status" value="1"/>
</dbReference>
<keyword evidence="5 6" id="KW-0413">Isomerase</keyword>
<dbReference type="FunFam" id="3.30.70.1250:FF:000001">
    <property type="entry name" value="Phosphopentomutase"/>
    <property type="match status" value="1"/>
</dbReference>
<dbReference type="GO" id="GO:0009117">
    <property type="term" value="P:nucleotide metabolic process"/>
    <property type="evidence" value="ECO:0007669"/>
    <property type="project" value="UniProtKB-UniRule"/>
</dbReference>
<dbReference type="InterPro" id="IPR017850">
    <property type="entry name" value="Alkaline_phosphatase_core_sf"/>
</dbReference>
<evidence type="ECO:0000256" key="4">
    <source>
        <dbReference type="ARBA" id="ARBA00023211"/>
    </source>
</evidence>
<dbReference type="Proteomes" id="UP000238415">
    <property type="component" value="Unassembled WGS sequence"/>
</dbReference>
<keyword evidence="3 6" id="KW-0479">Metal-binding</keyword>
<feature type="binding site" evidence="6">
    <location>
        <position position="325"/>
    </location>
    <ligand>
        <name>Mn(2+)</name>
        <dbReference type="ChEBI" id="CHEBI:29035"/>
        <label>1</label>
    </ligand>
</feature>
<dbReference type="GO" id="GO:0006018">
    <property type="term" value="P:2-deoxyribose 1-phosphate catabolic process"/>
    <property type="evidence" value="ECO:0007669"/>
    <property type="project" value="UniProtKB-UniRule"/>
</dbReference>
<dbReference type="SUPFAM" id="SSF143856">
    <property type="entry name" value="DeoB insert domain-like"/>
    <property type="match status" value="1"/>
</dbReference>
<comment type="subcellular location">
    <subcellularLocation>
        <location evidence="6">Cytoplasm</location>
    </subcellularLocation>
</comment>
<comment type="function">
    <text evidence="6">Isomerase that catalyzes the conversion of deoxy-ribose 1-phosphate (dRib-1-P) and ribose 1-phosphate (Rib-1-P) to deoxy-ribose 5-phosphate (dRib-5-P) and ribose 5-phosphate (Rib-5-P), respectively.</text>
</comment>
<dbReference type="GO" id="GO:0005829">
    <property type="term" value="C:cytosol"/>
    <property type="evidence" value="ECO:0007669"/>
    <property type="project" value="TreeGrafter"/>
</dbReference>
<dbReference type="GO" id="GO:0043094">
    <property type="term" value="P:metabolic compound salvage"/>
    <property type="evidence" value="ECO:0007669"/>
    <property type="project" value="UniProtKB-UniRule"/>
</dbReference>
<feature type="binding site" evidence="6">
    <location>
        <position position="324"/>
    </location>
    <ligand>
        <name>Mn(2+)</name>
        <dbReference type="ChEBI" id="CHEBI:29035"/>
        <label>1</label>
    </ligand>
</feature>
<dbReference type="SUPFAM" id="SSF53649">
    <property type="entry name" value="Alkaline phosphatase-like"/>
    <property type="match status" value="1"/>
</dbReference>
<accession>A0A2T0AM85</accession>
<dbReference type="AlphaFoldDB" id="A0A2T0AM85"/>
<comment type="pathway">
    <text evidence="6">Carbohydrate degradation; 2-deoxy-D-ribose 1-phosphate degradation; D-glyceraldehyde 3-phosphate and acetaldehyde from 2-deoxy-alpha-D-ribose 1-phosphate: step 1/2.</text>
</comment>
<evidence type="ECO:0000313" key="9">
    <source>
        <dbReference type="EMBL" id="PRR69855.1"/>
    </source>
</evidence>
<dbReference type="InterPro" id="IPR024052">
    <property type="entry name" value="Phosphopentomutase_DeoB_cap_sf"/>
</dbReference>
<dbReference type="InterPro" id="IPR010045">
    <property type="entry name" value="DeoB"/>
</dbReference>
<protein>
    <recommendedName>
        <fullName evidence="6 7">Phosphopentomutase</fullName>
        <ecNumber evidence="6 7">5.4.2.7</ecNumber>
    </recommendedName>
    <alternativeName>
        <fullName evidence="6">Phosphodeoxyribomutase</fullName>
    </alternativeName>
</protein>
<organism evidence="9 10">
    <name type="scientific">Neomoorella humiferrea</name>
    <dbReference type="NCBI Taxonomy" id="676965"/>
    <lineage>
        <taxon>Bacteria</taxon>
        <taxon>Bacillati</taxon>
        <taxon>Bacillota</taxon>
        <taxon>Clostridia</taxon>
        <taxon>Neomoorellales</taxon>
        <taxon>Neomoorellaceae</taxon>
        <taxon>Neomoorella</taxon>
    </lineage>
</organism>
<feature type="binding site" evidence="6">
    <location>
        <position position="288"/>
    </location>
    <ligand>
        <name>Mn(2+)</name>
        <dbReference type="ChEBI" id="CHEBI:29035"/>
        <label>2</label>
    </ligand>
</feature>
<dbReference type="UniPathway" id="UPA00087">
    <property type="reaction ID" value="UER00173"/>
</dbReference>
<dbReference type="PANTHER" id="PTHR21110:SF0">
    <property type="entry name" value="PHOSPHOPENTOMUTASE"/>
    <property type="match status" value="1"/>
</dbReference>
<comment type="similarity">
    <text evidence="1 6">Belongs to the phosphopentomutase family.</text>
</comment>
<reference evidence="9 10" key="1">
    <citation type="submission" date="2018-03" db="EMBL/GenBank/DDBJ databases">
        <title>Genome sequence of Moorella humiferrea DSM 23265.</title>
        <authorList>
            <person name="Poehlein A."/>
            <person name="Daniel R."/>
        </authorList>
    </citation>
    <scope>NUCLEOTIDE SEQUENCE [LARGE SCALE GENOMIC DNA]</scope>
    <source>
        <strain evidence="9 10">DSM 23265</strain>
    </source>
</reference>
<feature type="binding site" evidence="6">
    <location>
        <position position="283"/>
    </location>
    <ligand>
        <name>Mn(2+)</name>
        <dbReference type="ChEBI" id="CHEBI:29035"/>
        <label>2</label>
    </ligand>
</feature>
<feature type="domain" description="Metalloenzyme" evidence="8">
    <location>
        <begin position="5"/>
        <end position="374"/>
    </location>
</feature>
<comment type="catalytic activity">
    <reaction evidence="6">
        <text>alpha-D-ribose 1-phosphate = D-ribose 5-phosphate</text>
        <dbReference type="Rhea" id="RHEA:18793"/>
        <dbReference type="ChEBI" id="CHEBI:57720"/>
        <dbReference type="ChEBI" id="CHEBI:78346"/>
        <dbReference type="EC" id="5.4.2.7"/>
    </reaction>
</comment>
<evidence type="ECO:0000256" key="1">
    <source>
        <dbReference type="ARBA" id="ARBA00010373"/>
    </source>
</evidence>
<evidence type="ECO:0000256" key="7">
    <source>
        <dbReference type="NCBIfam" id="TIGR01696"/>
    </source>
</evidence>
<dbReference type="GO" id="GO:0000287">
    <property type="term" value="F:magnesium ion binding"/>
    <property type="evidence" value="ECO:0007669"/>
    <property type="project" value="UniProtKB-UniRule"/>
</dbReference>
<dbReference type="GO" id="GO:0008973">
    <property type="term" value="F:phosphopentomutase activity"/>
    <property type="evidence" value="ECO:0007669"/>
    <property type="project" value="UniProtKB-UniRule"/>
</dbReference>
<dbReference type="PIRSF" id="PIRSF001491">
    <property type="entry name" value="Ppentomutase"/>
    <property type="match status" value="1"/>
</dbReference>
<keyword evidence="2 6" id="KW-0963">Cytoplasm</keyword>
<gene>
    <name evidence="6 9" type="primary">deoB</name>
    <name evidence="9" type="ORF">MOHU_21110</name>
</gene>
<dbReference type="GO" id="GO:0030145">
    <property type="term" value="F:manganese ion binding"/>
    <property type="evidence" value="ECO:0007669"/>
    <property type="project" value="UniProtKB-UniRule"/>
</dbReference>
<feature type="binding site" evidence="6">
    <location>
        <position position="12"/>
    </location>
    <ligand>
        <name>Mn(2+)</name>
        <dbReference type="ChEBI" id="CHEBI:29035"/>
        <label>1</label>
    </ligand>
</feature>
<evidence type="ECO:0000256" key="5">
    <source>
        <dbReference type="ARBA" id="ARBA00023235"/>
    </source>
</evidence>
<dbReference type="PANTHER" id="PTHR21110">
    <property type="entry name" value="PHOSPHOPENTOMUTASE"/>
    <property type="match status" value="1"/>
</dbReference>
<dbReference type="NCBIfam" id="TIGR01696">
    <property type="entry name" value="deoB"/>
    <property type="match status" value="1"/>
</dbReference>
<keyword evidence="10" id="KW-1185">Reference proteome</keyword>
<evidence type="ECO:0000256" key="6">
    <source>
        <dbReference type="HAMAP-Rule" id="MF_00740"/>
    </source>
</evidence>
<comment type="cofactor">
    <cofactor evidence="6">
        <name>Mn(2+)</name>
        <dbReference type="ChEBI" id="CHEBI:29035"/>
    </cofactor>
    <text evidence="6">Binds 2 manganese ions.</text>
</comment>
<dbReference type="HAMAP" id="MF_00740">
    <property type="entry name" value="Phosphopentomut"/>
    <property type="match status" value="1"/>
</dbReference>
<dbReference type="NCBIfam" id="NF003766">
    <property type="entry name" value="PRK05362.1"/>
    <property type="match status" value="1"/>
</dbReference>
<dbReference type="InterPro" id="IPR006124">
    <property type="entry name" value="Metalloenzyme"/>
</dbReference>
<dbReference type="Pfam" id="PF01676">
    <property type="entry name" value="Metalloenzyme"/>
    <property type="match status" value="1"/>
</dbReference>
<keyword evidence="4 6" id="KW-0464">Manganese</keyword>
<dbReference type="OrthoDB" id="9769930at2"/>
<evidence type="ECO:0000256" key="3">
    <source>
        <dbReference type="ARBA" id="ARBA00022723"/>
    </source>
</evidence>
<feature type="binding site" evidence="6">
    <location>
        <position position="336"/>
    </location>
    <ligand>
        <name>Mn(2+)</name>
        <dbReference type="ChEBI" id="CHEBI:29035"/>
        <label>2</label>
    </ligand>
</feature>
<dbReference type="EC" id="5.4.2.7" evidence="6 7"/>
<evidence type="ECO:0000256" key="2">
    <source>
        <dbReference type="ARBA" id="ARBA00022490"/>
    </source>
</evidence>
<dbReference type="EMBL" id="PVXM01000050">
    <property type="protein sequence ID" value="PRR69855.1"/>
    <property type="molecule type" value="Genomic_DNA"/>
</dbReference>